<dbReference type="EMBL" id="HBUF01248686">
    <property type="protein sequence ID" value="CAG6679327.1"/>
    <property type="molecule type" value="Transcribed_RNA"/>
</dbReference>
<dbReference type="EMBL" id="HBUF01342990">
    <property type="protein sequence ID" value="CAG6706096.1"/>
    <property type="molecule type" value="Transcribed_RNA"/>
</dbReference>
<dbReference type="EMBL" id="HBUF01061782">
    <property type="protein sequence ID" value="CAG6626118.1"/>
    <property type="molecule type" value="Transcribed_RNA"/>
</dbReference>
<name>A0A8D8UP27_9HEMI</name>
<dbReference type="EMBL" id="HBUF01061781">
    <property type="protein sequence ID" value="CAG6626115.1"/>
    <property type="molecule type" value="Transcribed_RNA"/>
</dbReference>
<dbReference type="EMBL" id="HBUF01342989">
    <property type="protein sequence ID" value="CAG6706094.1"/>
    <property type="molecule type" value="Transcribed_RNA"/>
</dbReference>
<evidence type="ECO:0000313" key="1">
    <source>
        <dbReference type="EMBL" id="CAG6706092.1"/>
    </source>
</evidence>
<dbReference type="EMBL" id="HBUF01248685">
    <property type="protein sequence ID" value="CAG6679324.1"/>
    <property type="molecule type" value="Transcribed_RNA"/>
</dbReference>
<accession>A0A8D8UP27</accession>
<dbReference type="EMBL" id="HBUF01248683">
    <property type="protein sequence ID" value="CAG6679317.1"/>
    <property type="molecule type" value="Transcribed_RNA"/>
</dbReference>
<dbReference type="EMBL" id="HBUF01342988">
    <property type="protein sequence ID" value="CAG6706092.1"/>
    <property type="molecule type" value="Transcribed_RNA"/>
</dbReference>
<reference evidence="1" key="1">
    <citation type="submission" date="2021-05" db="EMBL/GenBank/DDBJ databases">
        <authorList>
            <person name="Alioto T."/>
            <person name="Alioto T."/>
            <person name="Gomez Garrido J."/>
        </authorList>
    </citation>
    <scope>NUCLEOTIDE SEQUENCE</scope>
</reference>
<proteinExistence type="predicted"/>
<organism evidence="1">
    <name type="scientific">Cacopsylla melanoneura</name>
    <dbReference type="NCBI Taxonomy" id="428564"/>
    <lineage>
        <taxon>Eukaryota</taxon>
        <taxon>Metazoa</taxon>
        <taxon>Ecdysozoa</taxon>
        <taxon>Arthropoda</taxon>
        <taxon>Hexapoda</taxon>
        <taxon>Insecta</taxon>
        <taxon>Pterygota</taxon>
        <taxon>Neoptera</taxon>
        <taxon>Paraneoptera</taxon>
        <taxon>Hemiptera</taxon>
        <taxon>Sternorrhyncha</taxon>
        <taxon>Psylloidea</taxon>
        <taxon>Psyllidae</taxon>
        <taxon>Psyllinae</taxon>
        <taxon>Cacopsylla</taxon>
    </lineage>
</organism>
<sequence length="118" mass="13407">MRLKKKMRDTSIKMDGKKIKEETNLEKIATWITHIIAEAPARVKPMHSILDTILISTRSINTTTTTTARKTPTRVILTMIKTTTKMIENDCMTLSGQIRKNELSILMEVITSIQDTCT</sequence>
<dbReference type="EMBL" id="HBUF01248684">
    <property type="protein sequence ID" value="CAG6679320.1"/>
    <property type="molecule type" value="Transcribed_RNA"/>
</dbReference>
<protein>
    <submittedName>
        <fullName evidence="1">Uncharacterized protein</fullName>
    </submittedName>
</protein>
<dbReference type="AlphaFoldDB" id="A0A8D8UP27"/>